<protein>
    <submittedName>
        <fullName evidence="1">Uncharacterized protein</fullName>
    </submittedName>
</protein>
<dbReference type="Proteomes" id="UP000824175">
    <property type="component" value="Unassembled WGS sequence"/>
</dbReference>
<organism evidence="1 2">
    <name type="scientific">Candidatus Fimiplasma intestinipullorum</name>
    <dbReference type="NCBI Taxonomy" id="2840825"/>
    <lineage>
        <taxon>Bacteria</taxon>
        <taxon>Bacillati</taxon>
        <taxon>Bacillota</taxon>
        <taxon>Clostridia</taxon>
        <taxon>Eubacteriales</taxon>
        <taxon>Candidatus Fimiplasma</taxon>
    </lineage>
</organism>
<proteinExistence type="predicted"/>
<reference evidence="1" key="1">
    <citation type="submission" date="2020-10" db="EMBL/GenBank/DDBJ databases">
        <authorList>
            <person name="Gilroy R."/>
        </authorList>
    </citation>
    <scope>NUCLEOTIDE SEQUENCE</scope>
    <source>
        <strain evidence="1">CHK195-11698</strain>
    </source>
</reference>
<name>A0A9D1HPL1_9FIRM</name>
<evidence type="ECO:0000313" key="2">
    <source>
        <dbReference type="Proteomes" id="UP000824175"/>
    </source>
</evidence>
<dbReference type="EMBL" id="DVMJ01000028">
    <property type="protein sequence ID" value="HIU13159.1"/>
    <property type="molecule type" value="Genomic_DNA"/>
</dbReference>
<dbReference type="AlphaFoldDB" id="A0A9D1HPL1"/>
<sequence>MNDKTKALLQAKLSRLKTISSQLELADGICFSIEDLNDAYIEAKVQDLKQKMDKLADKLSLAKDQDSYQRMYHQLEDYEQAIYLLEKKHSRTYLRAKKMQQKQKDQSEN</sequence>
<gene>
    <name evidence="1" type="ORF">IAD15_03725</name>
</gene>
<accession>A0A9D1HPL1</accession>
<reference evidence="1" key="2">
    <citation type="journal article" date="2021" name="PeerJ">
        <title>Extensive microbial diversity within the chicken gut microbiome revealed by metagenomics and culture.</title>
        <authorList>
            <person name="Gilroy R."/>
            <person name="Ravi A."/>
            <person name="Getino M."/>
            <person name="Pursley I."/>
            <person name="Horton D.L."/>
            <person name="Alikhan N.F."/>
            <person name="Baker D."/>
            <person name="Gharbi K."/>
            <person name="Hall N."/>
            <person name="Watson M."/>
            <person name="Adriaenssens E.M."/>
            <person name="Foster-Nyarko E."/>
            <person name="Jarju S."/>
            <person name="Secka A."/>
            <person name="Antonio M."/>
            <person name="Oren A."/>
            <person name="Chaudhuri R.R."/>
            <person name="La Ragione R."/>
            <person name="Hildebrand F."/>
            <person name="Pallen M.J."/>
        </authorList>
    </citation>
    <scope>NUCLEOTIDE SEQUENCE</scope>
    <source>
        <strain evidence="1">CHK195-11698</strain>
    </source>
</reference>
<comment type="caution">
    <text evidence="1">The sequence shown here is derived from an EMBL/GenBank/DDBJ whole genome shotgun (WGS) entry which is preliminary data.</text>
</comment>
<evidence type="ECO:0000313" key="1">
    <source>
        <dbReference type="EMBL" id="HIU13159.1"/>
    </source>
</evidence>